<dbReference type="SMART" id="SM00945">
    <property type="entry name" value="ProQ"/>
    <property type="match status" value="1"/>
</dbReference>
<dbReference type="RefSeq" id="WP_171835844.1">
    <property type="nucleotide sequence ID" value="NZ_CP053708.1"/>
</dbReference>
<protein>
    <recommendedName>
        <fullName evidence="3">ProQ/FinO domain-containing protein</fullName>
    </recommendedName>
</protein>
<dbReference type="GO" id="GO:0003723">
    <property type="term" value="F:RNA binding"/>
    <property type="evidence" value="ECO:0007669"/>
    <property type="project" value="UniProtKB-KW"/>
</dbReference>
<reference evidence="4 5" key="1">
    <citation type="journal article" date="2014" name="World J. Microbiol. Biotechnol.">
        <title>Biodiversity and physiological characteristics of Antarctic and Arctic lichens-associated bacteria.</title>
        <authorList>
            <person name="Lee Y.M."/>
            <person name="Kim E.H."/>
            <person name="Lee H.K."/>
            <person name="Hong S.G."/>
        </authorList>
    </citation>
    <scope>NUCLEOTIDE SEQUENCE [LARGE SCALE GENOMIC DNA]</scope>
    <source>
        <strain evidence="4 5">PAMC 26569</strain>
    </source>
</reference>
<evidence type="ECO:0000259" key="3">
    <source>
        <dbReference type="SMART" id="SM00945"/>
    </source>
</evidence>
<feature type="compositionally biased region" description="Polar residues" evidence="2">
    <location>
        <begin position="212"/>
        <end position="225"/>
    </location>
</feature>
<keyword evidence="5" id="KW-1185">Reference proteome</keyword>
<accession>A0A6M8HTP7</accession>
<name>A0A6M8HTP7_9PROT</name>
<dbReference type="SUPFAM" id="SSF48657">
    <property type="entry name" value="FinO-like"/>
    <property type="match status" value="1"/>
</dbReference>
<dbReference type="KEGG" id="lck:HN018_19335"/>
<dbReference type="AlphaFoldDB" id="A0A6M8HTP7"/>
<dbReference type="InterPro" id="IPR036442">
    <property type="entry name" value="ProQ/FinO_sf"/>
</dbReference>
<gene>
    <name evidence="4" type="ORF">HN018_19335</name>
</gene>
<keyword evidence="1" id="KW-0694">RNA-binding</keyword>
<proteinExistence type="predicted"/>
<evidence type="ECO:0000313" key="4">
    <source>
        <dbReference type="EMBL" id="QKE91899.1"/>
    </source>
</evidence>
<sequence length="225" mass="24550">MASLFDLGLIPSDNAPPDAILMARVERFIDLRPHVMAMAPETATAWLRCGERMLDGMPFPVAAYLFHREIGSGQREAQNAVALAITGTALAPSWAEAGTIARQARVVANLRLQKQETARARRKRIRQVDKVMRRLGRRWPAVFTDPVPLAIGVTVQIRAGMGKGVTTTAIRRAVQRWVTSVGYLSALAGGEERRNLDGSPAGAPSQERRQRAQTQLGTMCAQVTA</sequence>
<evidence type="ECO:0000256" key="1">
    <source>
        <dbReference type="ARBA" id="ARBA00022884"/>
    </source>
</evidence>
<feature type="domain" description="ProQ/FinO" evidence="3">
    <location>
        <begin position="123"/>
        <end position="225"/>
    </location>
</feature>
<dbReference type="Pfam" id="PF04352">
    <property type="entry name" value="ProQ"/>
    <property type="match status" value="1"/>
</dbReference>
<dbReference type="Gene3D" id="1.10.1710.10">
    <property type="entry name" value="ProQ/FinO domain"/>
    <property type="match status" value="1"/>
</dbReference>
<dbReference type="Proteomes" id="UP000500767">
    <property type="component" value="Chromosome"/>
</dbReference>
<evidence type="ECO:0000256" key="2">
    <source>
        <dbReference type="SAM" id="MobiDB-lite"/>
    </source>
</evidence>
<dbReference type="InterPro" id="IPR016103">
    <property type="entry name" value="ProQ/FinO"/>
</dbReference>
<feature type="region of interest" description="Disordered" evidence="2">
    <location>
        <begin position="193"/>
        <end position="225"/>
    </location>
</feature>
<organism evidence="4 5">
    <name type="scientific">Lichenicola cladoniae</name>
    <dbReference type="NCBI Taxonomy" id="1484109"/>
    <lineage>
        <taxon>Bacteria</taxon>
        <taxon>Pseudomonadati</taxon>
        <taxon>Pseudomonadota</taxon>
        <taxon>Alphaproteobacteria</taxon>
        <taxon>Acetobacterales</taxon>
        <taxon>Acetobacteraceae</taxon>
        <taxon>Lichenicola</taxon>
    </lineage>
</organism>
<evidence type="ECO:0000313" key="5">
    <source>
        <dbReference type="Proteomes" id="UP000500767"/>
    </source>
</evidence>
<dbReference type="EMBL" id="CP053708">
    <property type="protein sequence ID" value="QKE91899.1"/>
    <property type="molecule type" value="Genomic_DNA"/>
</dbReference>